<evidence type="ECO:0000256" key="1">
    <source>
        <dbReference type="SAM" id="MobiDB-lite"/>
    </source>
</evidence>
<organism evidence="3">
    <name type="scientific">Uncultured Desulfatiglans sp</name>
    <dbReference type="NCBI Taxonomy" id="1748965"/>
    <lineage>
        <taxon>Bacteria</taxon>
        <taxon>Pseudomonadati</taxon>
        <taxon>Thermodesulfobacteriota</taxon>
        <taxon>Desulfobacteria</taxon>
        <taxon>Desulfatiglandales</taxon>
        <taxon>Desulfatiglandaceae</taxon>
        <taxon>Desulfatiglans</taxon>
        <taxon>environmental samples</taxon>
    </lineage>
</organism>
<feature type="region of interest" description="Disordered" evidence="1">
    <location>
        <begin position="117"/>
        <end position="175"/>
    </location>
</feature>
<evidence type="ECO:0000259" key="2">
    <source>
        <dbReference type="SMART" id="SM00481"/>
    </source>
</evidence>
<dbReference type="PANTHER" id="PTHR42924:SF3">
    <property type="entry name" value="POLYMERASE_HISTIDINOL PHOSPHATASE N-TERMINAL DOMAIN-CONTAINING PROTEIN"/>
    <property type="match status" value="1"/>
</dbReference>
<evidence type="ECO:0000313" key="3">
    <source>
        <dbReference type="EMBL" id="VBB47750.1"/>
    </source>
</evidence>
<dbReference type="GO" id="GO:0004534">
    <property type="term" value="F:5'-3' RNA exonuclease activity"/>
    <property type="evidence" value="ECO:0007669"/>
    <property type="project" value="TreeGrafter"/>
</dbReference>
<feature type="compositionally biased region" description="Pro residues" evidence="1">
    <location>
        <begin position="154"/>
        <end position="164"/>
    </location>
</feature>
<dbReference type="GO" id="GO:0035312">
    <property type="term" value="F:5'-3' DNA exonuclease activity"/>
    <property type="evidence" value="ECO:0007669"/>
    <property type="project" value="TreeGrafter"/>
</dbReference>
<name>A0A653AI55_UNCDX</name>
<dbReference type="PANTHER" id="PTHR42924">
    <property type="entry name" value="EXONUCLEASE"/>
    <property type="match status" value="1"/>
</dbReference>
<dbReference type="SUPFAM" id="SSF89550">
    <property type="entry name" value="PHP domain-like"/>
    <property type="match status" value="1"/>
</dbReference>
<dbReference type="InterPro" id="IPR003141">
    <property type="entry name" value="Pol/His_phosphatase_N"/>
</dbReference>
<dbReference type="EC" id="3.1.3.-" evidence="3"/>
<dbReference type="InterPro" id="IPR016195">
    <property type="entry name" value="Pol/histidinol_Pase-like"/>
</dbReference>
<reference evidence="3" key="1">
    <citation type="submission" date="2018-07" db="EMBL/GenBank/DDBJ databases">
        <authorList>
            <consortium name="Genoscope - CEA"/>
            <person name="William W."/>
        </authorList>
    </citation>
    <scope>NUCLEOTIDE SEQUENCE</scope>
    <source>
        <strain evidence="3">IK1</strain>
    </source>
</reference>
<dbReference type="Pfam" id="PF11136">
    <property type="entry name" value="DUF2889"/>
    <property type="match status" value="1"/>
</dbReference>
<dbReference type="AlphaFoldDB" id="A0A653AI55"/>
<sequence>MPDVTFIRNKIVTVEVHDGKTLLARGLLADDIYGLEIKVYIDTTGMTIHALQGQWNRWTTPECHRAIEELQRAVGACILDSDFSQKIKKTVGRLSCLHFANLLLECCDSAREAAESPVKPLEKTAAPASKETPAALAAAPQPERRPDAEAAGGPVPPVPAPEPGRQPKIQSTPAPSWKNGGCIIDLHLHSYPASPCSSVSVDDLIREAKRIGLDGLCLTDHHHRWDRDSLARLSKAHDFLVLGGNEVTTDQGDILVFGAEKDFPGIVTIQELREQAGPEAFLIAAHPFRGFLTFGVGRLGLTPEKAMQRALFRYVDAVEVLNGKVTEKENAFSREVADALHLPATGGSDAHEVSEVGLYATHFEATIHSEAELLAALRSGRFHPVVYRVNHSSV</sequence>
<dbReference type="Gene3D" id="3.20.20.140">
    <property type="entry name" value="Metal-dependent hydrolases"/>
    <property type="match status" value="1"/>
</dbReference>
<accession>A0A653AI55</accession>
<dbReference type="Pfam" id="PF13263">
    <property type="entry name" value="PHP_C"/>
    <property type="match status" value="1"/>
</dbReference>
<gene>
    <name evidence="3" type="ORF">TRIP_B50545</name>
</gene>
<proteinExistence type="predicted"/>
<dbReference type="InterPro" id="IPR052018">
    <property type="entry name" value="PHP_domain"/>
</dbReference>
<dbReference type="EMBL" id="UPXX01000032">
    <property type="protein sequence ID" value="VBB47750.1"/>
    <property type="molecule type" value="Genomic_DNA"/>
</dbReference>
<protein>
    <submittedName>
        <fullName evidence="3">PHP domain protein</fullName>
        <ecNumber evidence="3">3.1.3.-</ecNumber>
    </submittedName>
</protein>
<dbReference type="CDD" id="cd07432">
    <property type="entry name" value="PHP_HisPPase"/>
    <property type="match status" value="1"/>
</dbReference>
<keyword evidence="3" id="KW-0378">Hydrolase</keyword>
<dbReference type="Pfam" id="PF02811">
    <property type="entry name" value="PHP"/>
    <property type="match status" value="1"/>
</dbReference>
<dbReference type="InterPro" id="IPR021312">
    <property type="entry name" value="DUF2889"/>
</dbReference>
<feature type="domain" description="Polymerase/histidinol phosphatase N-terminal" evidence="2">
    <location>
        <begin position="184"/>
        <end position="251"/>
    </location>
</feature>
<dbReference type="InterPro" id="IPR004013">
    <property type="entry name" value="PHP_dom"/>
</dbReference>
<dbReference type="SMART" id="SM00481">
    <property type="entry name" value="POLIIIAc"/>
    <property type="match status" value="1"/>
</dbReference>